<sequence>MHDSSERKLCRECRHTYAKIIRNMPQYIVIIKQIAYKQVRLTQRLGRAPKYSVSSLPINARALDLIDRIHEQTGCVLGQIDSSYTRLPLNAALMKLEQNIRQIPSLPSADLDLKEWRAIMQEYDAITTPR</sequence>
<organism evidence="1 2">
    <name type="scientific">Gardnerella leopoldii</name>
    <dbReference type="NCBI Taxonomy" id="2792978"/>
    <lineage>
        <taxon>Bacteria</taxon>
        <taxon>Bacillati</taxon>
        <taxon>Actinomycetota</taxon>
        <taxon>Actinomycetes</taxon>
        <taxon>Bifidobacteriales</taxon>
        <taxon>Bifidobacteriaceae</taxon>
        <taxon>Gardnerella</taxon>
    </lineage>
</organism>
<evidence type="ECO:0000313" key="1">
    <source>
        <dbReference type="EMBL" id="PKZ19253.1"/>
    </source>
</evidence>
<protein>
    <submittedName>
        <fullName evidence="1">Uncharacterized protein</fullName>
    </submittedName>
</protein>
<dbReference type="Proteomes" id="UP000235111">
    <property type="component" value="Unassembled WGS sequence"/>
</dbReference>
<dbReference type="EMBL" id="PKHC01000001">
    <property type="protein sequence ID" value="PKZ19253.1"/>
    <property type="molecule type" value="Genomic_DNA"/>
</dbReference>
<gene>
    <name evidence="1" type="ORF">CYJ59_02065</name>
</gene>
<accession>A0ABX4SF08</accession>
<proteinExistence type="predicted"/>
<keyword evidence="2" id="KW-1185">Reference proteome</keyword>
<comment type="caution">
    <text evidence="1">The sequence shown here is derived from an EMBL/GenBank/DDBJ whole genome shotgun (WGS) entry which is preliminary data.</text>
</comment>
<dbReference type="RefSeq" id="WP_101885926.1">
    <property type="nucleotide sequence ID" value="NZ_JBLLPN010000001.1"/>
</dbReference>
<evidence type="ECO:0000313" key="2">
    <source>
        <dbReference type="Proteomes" id="UP000235111"/>
    </source>
</evidence>
<name>A0ABX4SF08_9BIFI</name>
<reference evidence="1 2" key="1">
    <citation type="submission" date="2017-12" db="EMBL/GenBank/DDBJ databases">
        <title>Phylogenetic diversity of female urinary microbiome.</title>
        <authorList>
            <person name="Thomas-White K."/>
            <person name="Wolfe A.J."/>
        </authorList>
    </citation>
    <scope>NUCLEOTIDE SEQUENCE [LARGE SCALE GENOMIC DNA]</scope>
    <source>
        <strain evidence="1 2">UMB0912</strain>
    </source>
</reference>